<feature type="region of interest" description="Disordered" evidence="1">
    <location>
        <begin position="184"/>
        <end position="218"/>
    </location>
</feature>
<dbReference type="AlphaFoldDB" id="M7ASB6"/>
<accession>M7ASB6</accession>
<name>M7ASB6_CHEMY</name>
<gene>
    <name evidence="2" type="ORF">UY3_15337</name>
</gene>
<feature type="region of interest" description="Disordered" evidence="1">
    <location>
        <begin position="129"/>
        <end position="156"/>
    </location>
</feature>
<sequence>MASAVSMRRLSGLSTEYQSILQDLPFDGKALFAEQTDARLHGMKDSHTTLQTLGLYILPAKFKPQQAPAEASEPRYEPAYNRSKDRKGRPQRRSRPTPQPGPFKGTQVLLGEKLPAPVHVASTHTYCGIDMSNTSRRTPVMEKGKNGKGLPQKPSFMKQEELVQQVRKRLEEALMADMLAHVEEIARDGEAPSEKEAGDEEGEEEEEEQDHDQEMENV</sequence>
<evidence type="ECO:0000256" key="1">
    <source>
        <dbReference type="SAM" id="MobiDB-lite"/>
    </source>
</evidence>
<protein>
    <submittedName>
        <fullName evidence="2">Methyl-CpG-binding domain protein 3</fullName>
    </submittedName>
</protein>
<evidence type="ECO:0000313" key="3">
    <source>
        <dbReference type="Proteomes" id="UP000031443"/>
    </source>
</evidence>
<dbReference type="EMBL" id="KB568893">
    <property type="protein sequence ID" value="EMP27554.1"/>
    <property type="molecule type" value="Genomic_DNA"/>
</dbReference>
<feature type="compositionally biased region" description="Basic and acidic residues" evidence="1">
    <location>
        <begin position="184"/>
        <end position="196"/>
    </location>
</feature>
<feature type="compositionally biased region" description="Acidic residues" evidence="1">
    <location>
        <begin position="197"/>
        <end position="218"/>
    </location>
</feature>
<feature type="region of interest" description="Disordered" evidence="1">
    <location>
        <begin position="66"/>
        <end position="107"/>
    </location>
</feature>
<keyword evidence="3" id="KW-1185">Reference proteome</keyword>
<dbReference type="Proteomes" id="UP000031443">
    <property type="component" value="Unassembled WGS sequence"/>
</dbReference>
<dbReference type="STRING" id="8469.M7ASB6"/>
<organism evidence="2 3">
    <name type="scientific">Chelonia mydas</name>
    <name type="common">Green sea-turtle</name>
    <name type="synonym">Chelonia agassizi</name>
    <dbReference type="NCBI Taxonomy" id="8469"/>
    <lineage>
        <taxon>Eukaryota</taxon>
        <taxon>Metazoa</taxon>
        <taxon>Chordata</taxon>
        <taxon>Craniata</taxon>
        <taxon>Vertebrata</taxon>
        <taxon>Euteleostomi</taxon>
        <taxon>Archelosauria</taxon>
        <taxon>Testudinata</taxon>
        <taxon>Testudines</taxon>
        <taxon>Cryptodira</taxon>
        <taxon>Durocryptodira</taxon>
        <taxon>Americhelydia</taxon>
        <taxon>Chelonioidea</taxon>
        <taxon>Cheloniidae</taxon>
        <taxon>Chelonia</taxon>
    </lineage>
</organism>
<evidence type="ECO:0000313" key="2">
    <source>
        <dbReference type="EMBL" id="EMP27554.1"/>
    </source>
</evidence>
<proteinExistence type="predicted"/>
<reference evidence="3" key="1">
    <citation type="journal article" date="2013" name="Nat. Genet.">
        <title>The draft genomes of soft-shell turtle and green sea turtle yield insights into the development and evolution of the turtle-specific body plan.</title>
        <authorList>
            <person name="Wang Z."/>
            <person name="Pascual-Anaya J."/>
            <person name="Zadissa A."/>
            <person name="Li W."/>
            <person name="Niimura Y."/>
            <person name="Huang Z."/>
            <person name="Li C."/>
            <person name="White S."/>
            <person name="Xiong Z."/>
            <person name="Fang D."/>
            <person name="Wang B."/>
            <person name="Ming Y."/>
            <person name="Chen Y."/>
            <person name="Zheng Y."/>
            <person name="Kuraku S."/>
            <person name="Pignatelli M."/>
            <person name="Herrero J."/>
            <person name="Beal K."/>
            <person name="Nozawa M."/>
            <person name="Li Q."/>
            <person name="Wang J."/>
            <person name="Zhang H."/>
            <person name="Yu L."/>
            <person name="Shigenobu S."/>
            <person name="Wang J."/>
            <person name="Liu J."/>
            <person name="Flicek P."/>
            <person name="Searle S."/>
            <person name="Wang J."/>
            <person name="Kuratani S."/>
            <person name="Yin Y."/>
            <person name="Aken B."/>
            <person name="Zhang G."/>
            <person name="Irie N."/>
        </authorList>
    </citation>
    <scope>NUCLEOTIDE SEQUENCE [LARGE SCALE GENOMIC DNA]</scope>
</reference>
<feature type="compositionally biased region" description="Basic residues" evidence="1">
    <location>
        <begin position="84"/>
        <end position="95"/>
    </location>
</feature>